<dbReference type="InterPro" id="IPR004175">
    <property type="entry name" value="RNA_CPDase"/>
</dbReference>
<comment type="function">
    <text evidence="2">Hydrolyzes RNA 2',3'-cyclic phosphodiester to an RNA 2'-phosphomonoester.</text>
</comment>
<dbReference type="GO" id="GO:0008664">
    <property type="term" value="F:RNA 2',3'-cyclic 3'-phosphodiesterase activity"/>
    <property type="evidence" value="ECO:0007669"/>
    <property type="project" value="UniProtKB-EC"/>
</dbReference>
<accession>A0A9X1QMS1</accession>
<dbReference type="EC" id="3.1.4.58" evidence="2"/>
<dbReference type="GO" id="GO:0004113">
    <property type="term" value="F:2',3'-cyclic-nucleotide 3'-phosphodiesterase activity"/>
    <property type="evidence" value="ECO:0007669"/>
    <property type="project" value="InterPro"/>
</dbReference>
<dbReference type="InterPro" id="IPR014051">
    <property type="entry name" value="Phosphoesterase_HXTX"/>
</dbReference>
<evidence type="ECO:0000256" key="2">
    <source>
        <dbReference type="HAMAP-Rule" id="MF_01940"/>
    </source>
</evidence>
<evidence type="ECO:0000313" key="5">
    <source>
        <dbReference type="Proteomes" id="UP001139336"/>
    </source>
</evidence>
<dbReference type="Pfam" id="PF02834">
    <property type="entry name" value="LigT_PEase"/>
    <property type="match status" value="1"/>
</dbReference>
<name>A0A9X1QMS1_9CORY</name>
<comment type="caution">
    <text evidence="4">The sequence shown here is derived from an EMBL/GenBank/DDBJ whole genome shotgun (WGS) entry which is preliminary data.</text>
</comment>
<dbReference type="NCBIfam" id="TIGR02258">
    <property type="entry name" value="2_5_ligase"/>
    <property type="match status" value="1"/>
</dbReference>
<reference evidence="4" key="1">
    <citation type="submission" date="2022-01" db="EMBL/GenBank/DDBJ databases">
        <title>Corynebacterium sp. nov isolated from isolated from the feces of the greater white-fronted geese (Anser albifrons) at Poyang Lake, PR China.</title>
        <authorList>
            <person name="Liu Q."/>
        </authorList>
    </citation>
    <scope>NUCLEOTIDE SEQUENCE</scope>
    <source>
        <strain evidence="4">JCM 32435</strain>
    </source>
</reference>
<feature type="active site" description="Proton acceptor" evidence="2">
    <location>
        <position position="123"/>
    </location>
</feature>
<dbReference type="SUPFAM" id="SSF55144">
    <property type="entry name" value="LigT-like"/>
    <property type="match status" value="1"/>
</dbReference>
<feature type="short sequence motif" description="HXTX 2" evidence="2">
    <location>
        <begin position="123"/>
        <end position="126"/>
    </location>
</feature>
<dbReference type="PANTHER" id="PTHR35561">
    <property type="entry name" value="RNA 2',3'-CYCLIC PHOSPHODIESTERASE"/>
    <property type="match status" value="1"/>
</dbReference>
<evidence type="ECO:0000256" key="1">
    <source>
        <dbReference type="ARBA" id="ARBA00022801"/>
    </source>
</evidence>
<keyword evidence="1 2" id="KW-0378">Hydrolase</keyword>
<keyword evidence="5" id="KW-1185">Reference proteome</keyword>
<dbReference type="AlphaFoldDB" id="A0A9X1QMS1"/>
<evidence type="ECO:0000313" key="4">
    <source>
        <dbReference type="EMBL" id="MCF4006159.1"/>
    </source>
</evidence>
<organism evidence="4 5">
    <name type="scientific">Corynebacterium uropygiale</name>
    <dbReference type="NCBI Taxonomy" id="1775911"/>
    <lineage>
        <taxon>Bacteria</taxon>
        <taxon>Bacillati</taxon>
        <taxon>Actinomycetota</taxon>
        <taxon>Actinomycetes</taxon>
        <taxon>Mycobacteriales</taxon>
        <taxon>Corynebacteriaceae</taxon>
        <taxon>Corynebacterium</taxon>
    </lineage>
</organism>
<feature type="domain" description="Phosphoesterase HXTX" evidence="3">
    <location>
        <begin position="15"/>
        <end position="85"/>
    </location>
</feature>
<comment type="similarity">
    <text evidence="2">Belongs to the 2H phosphoesterase superfamily. ThpR family.</text>
</comment>
<dbReference type="Gene3D" id="3.90.1140.10">
    <property type="entry name" value="Cyclic phosphodiesterase"/>
    <property type="match status" value="1"/>
</dbReference>
<feature type="active site" description="Proton donor" evidence="2">
    <location>
        <position position="41"/>
    </location>
</feature>
<sequence>MRLFAALRPDDAAIEHLVQTLRPIRRDLPTELRWTDPDNWHLTLAFYGEQPDGAVEDIVASLGQAAMAAENPLDLHLRGAGVFSHKTLWVGVGGETRRLRALAADAGALLPDTESECRRHRGHLTVARLSRRGTRPARWDPVLDDLARALAVYVGPTFTASEIILYQSLLGKGRGGGPLYEPLATISL</sequence>
<protein>
    <recommendedName>
        <fullName evidence="2">RNA 2',3'-cyclic phosphodiesterase</fullName>
        <shortName evidence="2">RNA 2',3'-CPDase</shortName>
        <ecNumber evidence="2">3.1.4.58</ecNumber>
    </recommendedName>
</protein>
<dbReference type="RefSeq" id="WP_236117934.1">
    <property type="nucleotide sequence ID" value="NZ_JAKGSI010000001.1"/>
</dbReference>
<dbReference type="Proteomes" id="UP001139336">
    <property type="component" value="Unassembled WGS sequence"/>
</dbReference>
<proteinExistence type="inferred from homology"/>
<dbReference type="HAMAP" id="MF_01940">
    <property type="entry name" value="RNA_CPDase"/>
    <property type="match status" value="1"/>
</dbReference>
<gene>
    <name evidence="4" type="primary">thpR</name>
    <name evidence="4" type="ORF">L1O03_03065</name>
</gene>
<dbReference type="EMBL" id="JAKGSI010000001">
    <property type="protein sequence ID" value="MCF4006159.1"/>
    <property type="molecule type" value="Genomic_DNA"/>
</dbReference>
<evidence type="ECO:0000259" key="3">
    <source>
        <dbReference type="Pfam" id="PF02834"/>
    </source>
</evidence>
<dbReference type="InterPro" id="IPR009097">
    <property type="entry name" value="Cyclic_Pdiesterase"/>
</dbReference>
<comment type="catalytic activity">
    <reaction evidence="2">
        <text>a 3'-end 2',3'-cyclophospho-ribonucleotide-RNA + H2O = a 3'-end 2'-phospho-ribonucleotide-RNA + H(+)</text>
        <dbReference type="Rhea" id="RHEA:11828"/>
        <dbReference type="Rhea" id="RHEA-COMP:10464"/>
        <dbReference type="Rhea" id="RHEA-COMP:17353"/>
        <dbReference type="ChEBI" id="CHEBI:15377"/>
        <dbReference type="ChEBI" id="CHEBI:15378"/>
        <dbReference type="ChEBI" id="CHEBI:83064"/>
        <dbReference type="ChEBI" id="CHEBI:173113"/>
        <dbReference type="EC" id="3.1.4.58"/>
    </reaction>
</comment>
<feature type="short sequence motif" description="HXTX 1" evidence="2">
    <location>
        <begin position="41"/>
        <end position="44"/>
    </location>
</feature>
<dbReference type="PANTHER" id="PTHR35561:SF1">
    <property type="entry name" value="RNA 2',3'-CYCLIC PHOSPHODIESTERASE"/>
    <property type="match status" value="1"/>
</dbReference>